<sequence>MMRGSSPLVRSTRGLRLQRPASFVCWQCRSIHISTAPSTESPRVPGDAFGAPIDDARDMADARFEVLGSPYSLLSVTLSASQKLYTRRGTLVAVAGKPDNAQSTLSLLNPVTRAAFGVPFVYQRISATTPITALISTKSPTTTFTVLHLDGTTDWMVSQRNALLAWTGHTLTLSSRIQRRLALAHWGSTQLTGRGLAALSAPGQIYQLTLGEGEEFVAHPGSVVAYSVSRNAPQAFRFKSTSLRLQVPSLTSWIPEMEFVKTVRNSDVYKFLAGALHNFRTMARRTIWGDRLFLQFKGPATILMSSRGVRVADVLSREQVNEIADAPAGVLPSTVELANKPKQGGQLLDKSQADEAASNLQVGSPPKDSKVVLEEGRELKEFVRFPGSLWTGETRSSQQRTTTSACGVSSRQVRRVGILGILYVVVGEYTEPLARCVGSPESPRHQNHRDRGTKGNNSILYKIIHGVSRPNTTVTTTLARILLRSSHEAAGINGHRGVFHFSRSSAPFASVKMPFANPEKAVDGTKSSTESLGSTTLCLSSCPSDHQLGEKQPQPTAARASQSILKDGVPSADPEATATEAGNDAHYPDGGLRAWLVVFGGWCASFCTFGLLNCSGVFVEYYASGPLAHHDASAIGWITAVQAFLMISASTVFGRVFDNYGPKWLLGPGAAFLLFGLVMMSFCTEYHQFFLAQSVAAGLGSSAVFSASMPCVASWFSRRRSAAYGIMAAGGSMGGVVLPITMDRLIRGFGFPWMMRSLACIFLPLLTVACCTVRPRLPPRLRPFKLTDCFGALGDIRLAATTAAFFFFMVGMWLPFNFAPLQARAAGVPAALIPYLLPILNAARAFPPWRTSPLLTLDLVSIFGRIIPGIAADKLGRFNVMIFIGFLSALSCLAVWIPVRNAAGIVVFLAVFGFSSGGFISLSATLIAQISDISQIGTKVGTAFAVMSLGALVGSPVGGALVAADNGNYLGLQLFCGLSLLASTCTFVVVRFLLVGSKLSVV</sequence>
<evidence type="ECO:0000256" key="3">
    <source>
        <dbReference type="ARBA" id="ARBA00009322"/>
    </source>
</evidence>
<dbReference type="Gene3D" id="1.20.1250.20">
    <property type="entry name" value="MFS general substrate transporter like domains"/>
    <property type="match status" value="2"/>
</dbReference>
<feature type="transmembrane region" description="Helical" evidence="9">
    <location>
        <begin position="695"/>
        <end position="716"/>
    </location>
</feature>
<dbReference type="SUPFAM" id="SSF103473">
    <property type="entry name" value="MFS general substrate transporter"/>
    <property type="match status" value="1"/>
</dbReference>
<feature type="compositionally biased region" description="Polar residues" evidence="8">
    <location>
        <begin position="553"/>
        <end position="564"/>
    </location>
</feature>
<reference evidence="11 12" key="1">
    <citation type="submission" date="2020-07" db="EMBL/GenBank/DDBJ databases">
        <title>Metarhizium humberi genome.</title>
        <authorList>
            <person name="Lysoe E."/>
        </authorList>
    </citation>
    <scope>NUCLEOTIDE SEQUENCE [LARGE SCALE GENOMIC DNA]</scope>
    <source>
        <strain evidence="11 12">ESALQ1638</strain>
    </source>
</reference>
<feature type="transmembrane region" description="Helical" evidence="9">
    <location>
        <begin position="826"/>
        <end position="846"/>
    </location>
</feature>
<evidence type="ECO:0000256" key="2">
    <source>
        <dbReference type="ARBA" id="ARBA00004173"/>
    </source>
</evidence>
<feature type="region of interest" description="Disordered" evidence="8">
    <location>
        <begin position="544"/>
        <end position="583"/>
    </location>
</feature>
<comment type="caution">
    <text evidence="11">The sequence shown here is derived from an EMBL/GenBank/DDBJ whole genome shotgun (WGS) entry which is preliminary data.</text>
</comment>
<feature type="transmembrane region" description="Helical" evidence="9">
    <location>
        <begin position="878"/>
        <end position="899"/>
    </location>
</feature>
<feature type="transmembrane region" description="Helical" evidence="9">
    <location>
        <begin position="796"/>
        <end position="814"/>
    </location>
</feature>
<feature type="transmembrane region" description="Helical" evidence="9">
    <location>
        <begin position="905"/>
        <end position="928"/>
    </location>
</feature>
<keyword evidence="6 7" id="KW-0496">Mitochondrion</keyword>
<keyword evidence="9" id="KW-0472">Membrane</keyword>
<dbReference type="InterPro" id="IPR036259">
    <property type="entry name" value="MFS_trans_sf"/>
</dbReference>
<evidence type="ECO:0000256" key="1">
    <source>
        <dbReference type="ARBA" id="ARBA00004141"/>
    </source>
</evidence>
<dbReference type="InterPro" id="IPR036983">
    <property type="entry name" value="AIM24_sf"/>
</dbReference>
<dbReference type="PANTHER" id="PTHR36959">
    <property type="entry name" value="ALTERED INHERITANCE OF MITOCHONDRIA PROTEIN 24, MITOCHONDRIAL"/>
    <property type="match status" value="1"/>
</dbReference>
<keyword evidence="5" id="KW-0809">Transit peptide</keyword>
<keyword evidence="9" id="KW-1133">Transmembrane helix</keyword>
<evidence type="ECO:0000256" key="8">
    <source>
        <dbReference type="SAM" id="MobiDB-lite"/>
    </source>
</evidence>
<dbReference type="InterPro" id="IPR011701">
    <property type="entry name" value="MFS"/>
</dbReference>
<keyword evidence="12" id="KW-1185">Reference proteome</keyword>
<dbReference type="Proteomes" id="UP000764110">
    <property type="component" value="Unassembled WGS sequence"/>
</dbReference>
<dbReference type="InterPro" id="IPR016031">
    <property type="entry name" value="Trp_RNA-bd_attenuator-like_dom"/>
</dbReference>
<dbReference type="InterPro" id="IPR002838">
    <property type="entry name" value="AIM24"/>
</dbReference>
<feature type="transmembrane region" description="Helical" evidence="9">
    <location>
        <begin position="594"/>
        <end position="622"/>
    </location>
</feature>
<dbReference type="AlphaFoldDB" id="A0A9P8MED8"/>
<feature type="transmembrane region" description="Helical" evidence="9">
    <location>
        <begin position="970"/>
        <end position="994"/>
    </location>
</feature>
<name>A0A9P8MED8_9HYPO</name>
<dbReference type="GO" id="GO:0022857">
    <property type="term" value="F:transmembrane transporter activity"/>
    <property type="evidence" value="ECO:0007669"/>
    <property type="project" value="InterPro"/>
</dbReference>
<evidence type="ECO:0000313" key="12">
    <source>
        <dbReference type="Proteomes" id="UP000764110"/>
    </source>
</evidence>
<comment type="similarity">
    <text evidence="3 7">Belongs to the AIM24 family.</text>
</comment>
<evidence type="ECO:0000256" key="6">
    <source>
        <dbReference type="ARBA" id="ARBA00023128"/>
    </source>
</evidence>
<evidence type="ECO:0000256" key="4">
    <source>
        <dbReference type="ARBA" id="ARBA00013287"/>
    </source>
</evidence>
<dbReference type="Pfam" id="PF01987">
    <property type="entry name" value="AIM24"/>
    <property type="match status" value="1"/>
</dbReference>
<dbReference type="GO" id="GO:0005743">
    <property type="term" value="C:mitochondrial inner membrane"/>
    <property type="evidence" value="ECO:0007669"/>
    <property type="project" value="TreeGrafter"/>
</dbReference>
<evidence type="ECO:0000256" key="9">
    <source>
        <dbReference type="SAM" id="Phobius"/>
    </source>
</evidence>
<feature type="region of interest" description="Disordered" evidence="8">
    <location>
        <begin position="344"/>
        <end position="370"/>
    </location>
</feature>
<feature type="transmembrane region" description="Helical" evidence="9">
    <location>
        <begin position="940"/>
        <end position="964"/>
    </location>
</feature>
<feature type="transmembrane region" description="Helical" evidence="9">
    <location>
        <begin position="634"/>
        <end position="653"/>
    </location>
</feature>
<dbReference type="Gene3D" id="3.60.160.10">
    <property type="entry name" value="Mitochondrial biogenesis AIM24"/>
    <property type="match status" value="1"/>
</dbReference>
<dbReference type="PROSITE" id="PS50850">
    <property type="entry name" value="MFS"/>
    <property type="match status" value="1"/>
</dbReference>
<evidence type="ECO:0000313" key="11">
    <source>
        <dbReference type="EMBL" id="KAH0599205.1"/>
    </source>
</evidence>
<dbReference type="GO" id="GO:0007007">
    <property type="term" value="P:inner mitochondrial membrane organization"/>
    <property type="evidence" value="ECO:0007669"/>
    <property type="project" value="TreeGrafter"/>
</dbReference>
<keyword evidence="9" id="KW-0812">Transmembrane</keyword>
<proteinExistence type="inferred from homology"/>
<protein>
    <recommendedName>
        <fullName evidence="4 7">Altered inheritance of mitochondria protein 24, mitochondrial</fullName>
    </recommendedName>
</protein>
<feature type="transmembrane region" description="Helical" evidence="9">
    <location>
        <begin position="753"/>
        <end position="776"/>
    </location>
</feature>
<dbReference type="Pfam" id="PF07690">
    <property type="entry name" value="MFS_1"/>
    <property type="match status" value="1"/>
</dbReference>
<dbReference type="SUPFAM" id="SSF51219">
    <property type="entry name" value="TRAP-like"/>
    <property type="match status" value="1"/>
</dbReference>
<dbReference type="InterPro" id="IPR020846">
    <property type="entry name" value="MFS_dom"/>
</dbReference>
<evidence type="ECO:0000256" key="7">
    <source>
        <dbReference type="RuleBase" id="RU363045"/>
    </source>
</evidence>
<gene>
    <name evidence="11" type="ORF">MHUMG1_03322</name>
</gene>
<comment type="subcellular location">
    <subcellularLocation>
        <location evidence="1">Membrane</location>
        <topology evidence="1">Multi-pass membrane protein</topology>
    </subcellularLocation>
    <subcellularLocation>
        <location evidence="2 7">Mitochondrion</location>
    </subcellularLocation>
</comment>
<feature type="domain" description="Major facilitator superfamily (MFS) profile" evidence="10">
    <location>
        <begin position="594"/>
        <end position="1002"/>
    </location>
</feature>
<dbReference type="EMBL" id="JACEFI010000004">
    <property type="protein sequence ID" value="KAH0599205.1"/>
    <property type="molecule type" value="Genomic_DNA"/>
</dbReference>
<dbReference type="PANTHER" id="PTHR36959:SF2">
    <property type="entry name" value="ALTERED INHERITANCE OF MITOCHONDRIA PROTEIN 24, MITOCHONDRIAL"/>
    <property type="match status" value="1"/>
</dbReference>
<feature type="transmembrane region" description="Helical" evidence="9">
    <location>
        <begin position="665"/>
        <end position="683"/>
    </location>
</feature>
<organism evidence="11 12">
    <name type="scientific">Metarhizium humberi</name>
    <dbReference type="NCBI Taxonomy" id="2596975"/>
    <lineage>
        <taxon>Eukaryota</taxon>
        <taxon>Fungi</taxon>
        <taxon>Dikarya</taxon>
        <taxon>Ascomycota</taxon>
        <taxon>Pezizomycotina</taxon>
        <taxon>Sordariomycetes</taxon>
        <taxon>Hypocreomycetidae</taxon>
        <taxon>Hypocreales</taxon>
        <taxon>Clavicipitaceae</taxon>
        <taxon>Metarhizium</taxon>
    </lineage>
</organism>
<accession>A0A9P8MED8</accession>
<feature type="transmembrane region" description="Helical" evidence="9">
    <location>
        <begin position="722"/>
        <end position="741"/>
    </location>
</feature>
<evidence type="ECO:0000256" key="5">
    <source>
        <dbReference type="ARBA" id="ARBA00022946"/>
    </source>
</evidence>
<evidence type="ECO:0000259" key="10">
    <source>
        <dbReference type="PROSITE" id="PS50850"/>
    </source>
</evidence>